<dbReference type="SUPFAM" id="SSF46565">
    <property type="entry name" value="Chaperone J-domain"/>
    <property type="match status" value="1"/>
</dbReference>
<dbReference type="EMBL" id="JAKOGI010000175">
    <property type="protein sequence ID" value="KAJ8441158.1"/>
    <property type="molecule type" value="Genomic_DNA"/>
</dbReference>
<keyword evidence="4" id="KW-1185">Reference proteome</keyword>
<evidence type="ECO:0000259" key="2">
    <source>
        <dbReference type="PROSITE" id="PS50076"/>
    </source>
</evidence>
<dbReference type="Pfam" id="PF00226">
    <property type="entry name" value="DnaJ"/>
    <property type="match status" value="1"/>
</dbReference>
<dbReference type="InterPro" id="IPR036869">
    <property type="entry name" value="J_dom_sf"/>
</dbReference>
<gene>
    <name evidence="3" type="ORF">Cgig2_006987</name>
</gene>
<feature type="region of interest" description="Disordered" evidence="1">
    <location>
        <begin position="196"/>
        <end position="237"/>
    </location>
</feature>
<protein>
    <recommendedName>
        <fullName evidence="2">J domain-containing protein</fullName>
    </recommendedName>
</protein>
<proteinExistence type="predicted"/>
<dbReference type="PRINTS" id="PR00625">
    <property type="entry name" value="JDOMAIN"/>
</dbReference>
<comment type="caution">
    <text evidence="3">The sequence shown here is derived from an EMBL/GenBank/DDBJ whole genome shotgun (WGS) entry which is preliminary data.</text>
</comment>
<accession>A0A9Q1KD38</accession>
<evidence type="ECO:0000313" key="3">
    <source>
        <dbReference type="EMBL" id="KAJ8441158.1"/>
    </source>
</evidence>
<dbReference type="PANTHER" id="PTHR44743:SF5">
    <property type="entry name" value="CHAPERONE DNAJ-DOMAIN SUPERFAMILY PROTEIN"/>
    <property type="match status" value="1"/>
</dbReference>
<dbReference type="Proteomes" id="UP001153076">
    <property type="component" value="Unassembled WGS sequence"/>
</dbReference>
<feature type="domain" description="J" evidence="2">
    <location>
        <begin position="11"/>
        <end position="82"/>
    </location>
</feature>
<dbReference type="SMART" id="SM00271">
    <property type="entry name" value="DnaJ"/>
    <property type="match status" value="1"/>
</dbReference>
<evidence type="ECO:0000256" key="1">
    <source>
        <dbReference type="SAM" id="MobiDB-lite"/>
    </source>
</evidence>
<sequence length="266" mass="29725">MAGGGDRKSNDFYAVLGLEKECTPSDLKTAYKKLAMRWHPDRCSASGNSKFVEEAKKKFQAIQEAYSVLSDETKRLLYDVGIYDNDDDENNDGMGEFLNEMVAMMSETKPSENGEESFEQLQELFEEMFQTDVRDAFPSPLNGSIPSCSPYSSSMGSSFTSNNYKRSSSELNNGEGSSSFNGHFQNFCVGVEQCQGGPRKGRGDMHEGASSAISRTNSHKDDNNSRRRQGKAENRRFHPVTTSFPVVMLVFQLEDDCVSVKIKLKR</sequence>
<reference evidence="3" key="1">
    <citation type="submission" date="2022-04" db="EMBL/GenBank/DDBJ databases">
        <title>Carnegiea gigantea Genome sequencing and assembly v2.</title>
        <authorList>
            <person name="Copetti D."/>
            <person name="Sanderson M.J."/>
            <person name="Burquez A."/>
            <person name="Wojciechowski M.F."/>
        </authorList>
    </citation>
    <scope>NUCLEOTIDE SEQUENCE</scope>
    <source>
        <strain evidence="3">SGP5-SGP5p</strain>
        <tissue evidence="3">Aerial part</tissue>
    </source>
</reference>
<name>A0A9Q1KD38_9CARY</name>
<dbReference type="PROSITE" id="PS50076">
    <property type="entry name" value="DNAJ_2"/>
    <property type="match status" value="1"/>
</dbReference>
<organism evidence="3 4">
    <name type="scientific">Carnegiea gigantea</name>
    <dbReference type="NCBI Taxonomy" id="171969"/>
    <lineage>
        <taxon>Eukaryota</taxon>
        <taxon>Viridiplantae</taxon>
        <taxon>Streptophyta</taxon>
        <taxon>Embryophyta</taxon>
        <taxon>Tracheophyta</taxon>
        <taxon>Spermatophyta</taxon>
        <taxon>Magnoliopsida</taxon>
        <taxon>eudicotyledons</taxon>
        <taxon>Gunneridae</taxon>
        <taxon>Pentapetalae</taxon>
        <taxon>Caryophyllales</taxon>
        <taxon>Cactineae</taxon>
        <taxon>Cactaceae</taxon>
        <taxon>Cactoideae</taxon>
        <taxon>Echinocereeae</taxon>
        <taxon>Carnegiea</taxon>
    </lineage>
</organism>
<evidence type="ECO:0000313" key="4">
    <source>
        <dbReference type="Proteomes" id="UP001153076"/>
    </source>
</evidence>
<dbReference type="OrthoDB" id="10250354at2759"/>
<dbReference type="InterPro" id="IPR001623">
    <property type="entry name" value="DnaJ_domain"/>
</dbReference>
<dbReference type="InterPro" id="IPR018253">
    <property type="entry name" value="DnaJ_domain_CS"/>
</dbReference>
<dbReference type="AlphaFoldDB" id="A0A9Q1KD38"/>
<dbReference type="CDD" id="cd06257">
    <property type="entry name" value="DnaJ"/>
    <property type="match status" value="1"/>
</dbReference>
<dbReference type="PROSITE" id="PS00636">
    <property type="entry name" value="DNAJ_1"/>
    <property type="match status" value="1"/>
</dbReference>
<dbReference type="Gene3D" id="1.10.287.110">
    <property type="entry name" value="DnaJ domain"/>
    <property type="match status" value="1"/>
</dbReference>
<feature type="compositionally biased region" description="Basic and acidic residues" evidence="1">
    <location>
        <begin position="218"/>
        <end position="236"/>
    </location>
</feature>
<dbReference type="PANTHER" id="PTHR44743">
    <property type="entry name" value="PUTATIVE, EXPRESSED-RELATED"/>
    <property type="match status" value="1"/>
</dbReference>